<comment type="caution">
    <text evidence="5">The sequence shown here is derived from an EMBL/GenBank/DDBJ whole genome shotgun (WGS) entry which is preliminary data.</text>
</comment>
<protein>
    <recommendedName>
        <fullName evidence="1">HEAT repeat-containing protein 6</fullName>
    </recommendedName>
</protein>
<evidence type="ECO:0000313" key="5">
    <source>
        <dbReference type="EMBL" id="GFY51227.1"/>
    </source>
</evidence>
<dbReference type="Proteomes" id="UP000886998">
    <property type="component" value="Unassembled WGS sequence"/>
</dbReference>
<dbReference type="InterPro" id="IPR025283">
    <property type="entry name" value="DUF4042"/>
</dbReference>
<dbReference type="InterPro" id="IPR016024">
    <property type="entry name" value="ARM-type_fold"/>
</dbReference>
<keyword evidence="2" id="KW-0677">Repeat</keyword>
<accession>A0A8X7C2B5</accession>
<dbReference type="OrthoDB" id="66533at2759"/>
<dbReference type="Gene3D" id="1.25.10.10">
    <property type="entry name" value="Leucine-rich Repeat Variant"/>
    <property type="match status" value="3"/>
</dbReference>
<dbReference type="AlphaFoldDB" id="A0A8X7C2B5"/>
<keyword evidence="6" id="KW-1185">Reference proteome</keyword>
<dbReference type="Pfam" id="PF13251">
    <property type="entry name" value="DUF4042"/>
    <property type="match status" value="1"/>
</dbReference>
<reference evidence="5" key="1">
    <citation type="submission" date="2020-08" db="EMBL/GenBank/DDBJ databases">
        <title>Multicomponent nature underlies the extraordinary mechanical properties of spider dragline silk.</title>
        <authorList>
            <person name="Kono N."/>
            <person name="Nakamura H."/>
            <person name="Mori M."/>
            <person name="Yoshida Y."/>
            <person name="Ohtoshi R."/>
            <person name="Malay A.D."/>
            <person name="Moran D.A.P."/>
            <person name="Tomita M."/>
            <person name="Numata K."/>
            <person name="Arakawa K."/>
        </authorList>
    </citation>
    <scope>NUCLEOTIDE SEQUENCE</scope>
</reference>
<dbReference type="EMBL" id="BMAV01007949">
    <property type="protein sequence ID" value="GFY51227.1"/>
    <property type="molecule type" value="Genomic_DNA"/>
</dbReference>
<dbReference type="InterPro" id="IPR000357">
    <property type="entry name" value="HEAT"/>
</dbReference>
<evidence type="ECO:0000256" key="2">
    <source>
        <dbReference type="ARBA" id="ARBA00022737"/>
    </source>
</evidence>
<feature type="domain" description="DUF4042" evidence="4">
    <location>
        <begin position="366"/>
        <end position="546"/>
    </location>
</feature>
<evidence type="ECO:0000259" key="4">
    <source>
        <dbReference type="Pfam" id="PF13251"/>
    </source>
</evidence>
<gene>
    <name evidence="5" type="primary">HEATR6</name>
    <name evidence="5" type="ORF">TNIN_51091</name>
</gene>
<organism evidence="5 6">
    <name type="scientific">Trichonephila inaurata madagascariensis</name>
    <dbReference type="NCBI Taxonomy" id="2747483"/>
    <lineage>
        <taxon>Eukaryota</taxon>
        <taxon>Metazoa</taxon>
        <taxon>Ecdysozoa</taxon>
        <taxon>Arthropoda</taxon>
        <taxon>Chelicerata</taxon>
        <taxon>Arachnida</taxon>
        <taxon>Araneae</taxon>
        <taxon>Araneomorphae</taxon>
        <taxon>Entelegynae</taxon>
        <taxon>Araneoidea</taxon>
        <taxon>Nephilidae</taxon>
        <taxon>Trichonephila</taxon>
        <taxon>Trichonephila inaurata</taxon>
    </lineage>
</organism>
<evidence type="ECO:0000256" key="3">
    <source>
        <dbReference type="SAM" id="MobiDB-lite"/>
    </source>
</evidence>
<dbReference type="InterPro" id="IPR011989">
    <property type="entry name" value="ARM-like"/>
</dbReference>
<proteinExistence type="predicted"/>
<dbReference type="SUPFAM" id="SSF48371">
    <property type="entry name" value="ARM repeat"/>
    <property type="match status" value="1"/>
</dbReference>
<dbReference type="PANTHER" id="PTHR13366:SF0">
    <property type="entry name" value="HEAT REPEAT-CONTAINING PROTEIN 6"/>
    <property type="match status" value="1"/>
</dbReference>
<dbReference type="Pfam" id="PF02985">
    <property type="entry name" value="HEAT"/>
    <property type="match status" value="1"/>
</dbReference>
<name>A0A8X7C2B5_9ARAC</name>
<feature type="region of interest" description="Disordered" evidence="3">
    <location>
        <begin position="261"/>
        <end position="313"/>
    </location>
</feature>
<evidence type="ECO:0000256" key="1">
    <source>
        <dbReference type="ARBA" id="ARBA00015263"/>
    </source>
</evidence>
<dbReference type="InterPro" id="IPR052107">
    <property type="entry name" value="HEAT6"/>
</dbReference>
<dbReference type="PANTHER" id="PTHR13366">
    <property type="entry name" value="MALARIA ANTIGEN-RELATED"/>
    <property type="match status" value="1"/>
</dbReference>
<sequence length="1070" mass="120553">MDMESEKSSVRDICSKVKKLKLTDVFQLNLAIDQLNALNCSDFSEENKEYEELLCTLSNLIPSGNDHMLSKFCCLVKLSLQKRKIILHYSSFECLLKMMISAVHSSAEWVLNDVLQTISALIETNVEQVTNFCDDFIGKNGVLTKFLLPSNHEKTIIFDAYQCLLSLIKNLCENGYHGEAFDFCFQKCFLVIKDKFMCSVTDIMILKIVLSSLKCLQYAFISKNLKIENFGELLGTLKNFLFYGLPGQTFNSDINLYPTLRYPPDGPHNQESQSESDSPHPKLRKQKKSKRRLKKASNKRQFHNETEVDEGSDYMTTDLSENLASVSLSSSSKIISETKVRNSSSDSEVSDAENYISQLKPLQVAIRRNAYVALLNVIKITDKKVMFGYWSYFLPEHPVIPGLISSPNIFTSVLKDPASRVRLSALSLLAEMLRGSKQFLMHADGRNARHTSFISLSSILATMISEIHRYLLLALVSENSNLILTQILKCYAVLAENVPYSKLDRKIILKFLVHIKSYLFHKDLHVRVACIAVFCSVVNSDQTPAEIEDLMLLSDFENTVDVLNASTQNNVNPSQTSMFPTSEESPWIVKICDNNIRGDEPLPIKIQSLLLLSSIAGKYFQKSLSFFKVIDNIVVVSLSHPDKSVQLHGAKLLDMLGRSMNIVTDMDFKKKLQPLMSALWQNLLKDALIKCLANDDVKILKPVCCDCLSTLPSKDFEELPHKLQIAYITILLGLASDTNPNVRGAAIRCLGLFCLFPSLTEDPCFLDDVSDILVKSVEDPNVNVRFKASWSLGNLSDALFLNKDKFLFNKEISSKFFHSMGMACVQFSKDCDRVKANAVRALGNLLNYIPVEFINLKIMQEFIKESCEVLTSALSSNFMKVCWNSCYALGNMFRNTYLIENSALNLEEVYSCLLKVLKSSNFKVRISAAQALTTLTSRKFYGKLLPVIWHELLSALFSTSLDVNFKEIKHQENLRDQLCLSLCQLAVLITSEDMTVIRNETLEAQEILLISMWKFGSRMSEEKGTILRDAIDNVTSLTAMVASNDIDPGVMVLLDILNQASIAFYSQEGS</sequence>
<evidence type="ECO:0000313" key="6">
    <source>
        <dbReference type="Proteomes" id="UP000886998"/>
    </source>
</evidence>
<feature type="compositionally biased region" description="Basic residues" evidence="3">
    <location>
        <begin position="281"/>
        <end position="301"/>
    </location>
</feature>